<dbReference type="InterPro" id="IPR032466">
    <property type="entry name" value="Metal_Hydrolase"/>
</dbReference>
<proteinExistence type="predicted"/>
<evidence type="ECO:0000313" key="2">
    <source>
        <dbReference type="EMBL" id="SVC65398.1"/>
    </source>
</evidence>
<feature type="non-terminal residue" evidence="2">
    <location>
        <position position="1"/>
    </location>
</feature>
<evidence type="ECO:0000259" key="1">
    <source>
        <dbReference type="Pfam" id="PF07969"/>
    </source>
</evidence>
<dbReference type="Gene3D" id="2.30.40.10">
    <property type="entry name" value="Urease, subunit C, domain 1"/>
    <property type="match status" value="1"/>
</dbReference>
<dbReference type="GO" id="GO:0016810">
    <property type="term" value="F:hydrolase activity, acting on carbon-nitrogen (but not peptide) bonds"/>
    <property type="evidence" value="ECO:0007669"/>
    <property type="project" value="InterPro"/>
</dbReference>
<dbReference type="InterPro" id="IPR013108">
    <property type="entry name" value="Amidohydro_3"/>
</dbReference>
<dbReference type="PANTHER" id="PTHR22642:SF2">
    <property type="entry name" value="PROTEIN LONG AFTER FAR-RED 3"/>
    <property type="match status" value="1"/>
</dbReference>
<reference evidence="2" key="1">
    <citation type="submission" date="2018-05" db="EMBL/GenBank/DDBJ databases">
        <authorList>
            <person name="Lanie J.A."/>
            <person name="Ng W.-L."/>
            <person name="Kazmierczak K.M."/>
            <person name="Andrzejewski T.M."/>
            <person name="Davidsen T.M."/>
            <person name="Wayne K.J."/>
            <person name="Tettelin H."/>
            <person name="Glass J.I."/>
            <person name="Rusch D."/>
            <person name="Podicherti R."/>
            <person name="Tsui H.-C.T."/>
            <person name="Winkler M.E."/>
        </authorList>
    </citation>
    <scope>NUCLEOTIDE SEQUENCE</scope>
</reference>
<dbReference type="Gene3D" id="3.20.20.140">
    <property type="entry name" value="Metal-dependent hydrolases"/>
    <property type="match status" value="1"/>
</dbReference>
<dbReference type="Pfam" id="PF07969">
    <property type="entry name" value="Amidohydro_3"/>
    <property type="match status" value="1"/>
</dbReference>
<gene>
    <name evidence="2" type="ORF">METZ01_LOCUS318252</name>
</gene>
<dbReference type="EMBL" id="UINC01103201">
    <property type="protein sequence ID" value="SVC65398.1"/>
    <property type="molecule type" value="Genomic_DNA"/>
</dbReference>
<dbReference type="AlphaFoldDB" id="A0A382NY34"/>
<organism evidence="2">
    <name type="scientific">marine metagenome</name>
    <dbReference type="NCBI Taxonomy" id="408172"/>
    <lineage>
        <taxon>unclassified sequences</taxon>
        <taxon>metagenomes</taxon>
        <taxon>ecological metagenomes</taxon>
    </lineage>
</organism>
<feature type="domain" description="Amidohydrolase 3" evidence="1">
    <location>
        <begin position="1"/>
        <end position="166"/>
    </location>
</feature>
<dbReference type="SUPFAM" id="SSF51338">
    <property type="entry name" value="Composite domain of metallo-dependent hydrolases"/>
    <property type="match status" value="1"/>
</dbReference>
<dbReference type="PANTHER" id="PTHR22642">
    <property type="entry name" value="IMIDAZOLONEPROPIONASE"/>
    <property type="match status" value="1"/>
</dbReference>
<name>A0A382NY34_9ZZZZ</name>
<sequence length="172" mass="19173">HLQLIDIADQPRFGELNVAANFQCLWCYPDPYIYLAVDLVGEERVQQFYPVRSMQEAGALLVGGSDWDVTSLNPLEAIETAVRRQDPYTDSGPVLGMDEAIDLEAALDMYTRNAAHIMRLEEKTGSIEVGKRADLVVLDRDLFAIPPTEISEAQVLLTLMDGREVYRADGAE</sequence>
<dbReference type="InterPro" id="IPR011059">
    <property type="entry name" value="Metal-dep_hydrolase_composite"/>
</dbReference>
<accession>A0A382NY34</accession>
<dbReference type="SUPFAM" id="SSF51556">
    <property type="entry name" value="Metallo-dependent hydrolases"/>
    <property type="match status" value="1"/>
</dbReference>
<protein>
    <recommendedName>
        <fullName evidence="1">Amidohydrolase 3 domain-containing protein</fullName>
    </recommendedName>
</protein>